<dbReference type="Gene3D" id="1.10.8.1050">
    <property type="entry name" value="Antitoxin VbhA-like"/>
    <property type="match status" value="1"/>
</dbReference>
<dbReference type="CDD" id="cd11586">
    <property type="entry name" value="VbhA_like"/>
    <property type="match status" value="1"/>
</dbReference>
<dbReference type="InterPro" id="IPR041535">
    <property type="entry name" value="VbhA"/>
</dbReference>
<evidence type="ECO:0000256" key="1">
    <source>
        <dbReference type="ARBA" id="ARBA00009981"/>
    </source>
</evidence>
<dbReference type="OrthoDB" id="3578471at2"/>
<comment type="similarity">
    <text evidence="1">Belongs to the phD/YefM antitoxin family.</text>
</comment>
<feature type="domain" description="Antitoxin VbhA" evidence="2">
    <location>
        <begin position="57"/>
        <end position="102"/>
    </location>
</feature>
<dbReference type="RefSeq" id="WP_147102017.1">
    <property type="nucleotide sequence ID" value="NZ_BJVJ01000002.1"/>
</dbReference>
<evidence type="ECO:0000313" key="4">
    <source>
        <dbReference type="Proteomes" id="UP000321685"/>
    </source>
</evidence>
<gene>
    <name evidence="3" type="ORF">PSU4_03390</name>
</gene>
<reference evidence="3 4" key="1">
    <citation type="submission" date="2019-07" db="EMBL/GenBank/DDBJ databases">
        <title>Whole genome shotgun sequence of Pseudonocardia sulfidoxydans NBRC 16205.</title>
        <authorList>
            <person name="Hosoyama A."/>
            <person name="Uohara A."/>
            <person name="Ohji S."/>
            <person name="Ichikawa N."/>
        </authorList>
    </citation>
    <scope>NUCLEOTIDE SEQUENCE [LARGE SCALE GENOMIC DNA]</scope>
    <source>
        <strain evidence="3 4">NBRC 16205</strain>
    </source>
</reference>
<proteinExistence type="inferred from homology"/>
<dbReference type="SUPFAM" id="SSF143120">
    <property type="entry name" value="YefM-like"/>
    <property type="match status" value="1"/>
</dbReference>
<name>A0A511D9B0_9PSEU</name>
<dbReference type="InterPro" id="IPR036165">
    <property type="entry name" value="YefM-like_sf"/>
</dbReference>
<keyword evidence="4" id="KW-1185">Reference proteome</keyword>
<comment type="caution">
    <text evidence="3">The sequence shown here is derived from an EMBL/GenBank/DDBJ whole genome shotgun (WGS) entry which is preliminary data.</text>
</comment>
<dbReference type="EMBL" id="BJVJ01000002">
    <property type="protein sequence ID" value="GEL21385.1"/>
    <property type="molecule type" value="Genomic_DNA"/>
</dbReference>
<dbReference type="AlphaFoldDB" id="A0A511D9B0"/>
<dbReference type="InterPro" id="IPR043038">
    <property type="entry name" value="VbhA_sf"/>
</dbReference>
<evidence type="ECO:0000259" key="2">
    <source>
        <dbReference type="Pfam" id="PF18495"/>
    </source>
</evidence>
<dbReference type="InterPro" id="IPR033788">
    <property type="entry name" value="VbhA-like"/>
</dbReference>
<accession>A0A511D9B0</accession>
<sequence length="106" mass="11574">MSIPEVLSISELREHLADAMTQVRGPSGSPVYAGRHRRAEVVLLSADRYAQLLADERRAAVAGAIGSTRAEGLQLSEVGEAVMREVADGDLTYDEARARLLAHYRR</sequence>
<dbReference type="Proteomes" id="UP000321685">
    <property type="component" value="Unassembled WGS sequence"/>
</dbReference>
<evidence type="ECO:0000313" key="3">
    <source>
        <dbReference type="EMBL" id="GEL21385.1"/>
    </source>
</evidence>
<organism evidence="3 4">
    <name type="scientific">Pseudonocardia sulfidoxydans NBRC 16205</name>
    <dbReference type="NCBI Taxonomy" id="1223511"/>
    <lineage>
        <taxon>Bacteria</taxon>
        <taxon>Bacillati</taxon>
        <taxon>Actinomycetota</taxon>
        <taxon>Actinomycetes</taxon>
        <taxon>Pseudonocardiales</taxon>
        <taxon>Pseudonocardiaceae</taxon>
        <taxon>Pseudonocardia</taxon>
    </lineage>
</organism>
<protein>
    <recommendedName>
        <fullName evidence="2">Antitoxin VbhA domain-containing protein</fullName>
    </recommendedName>
</protein>
<dbReference type="Pfam" id="PF18495">
    <property type="entry name" value="VbhA"/>
    <property type="match status" value="1"/>
</dbReference>
<dbReference type="Gene3D" id="3.40.1620.10">
    <property type="entry name" value="YefM-like domain"/>
    <property type="match status" value="1"/>
</dbReference>